<dbReference type="Proteomes" id="UP001186944">
    <property type="component" value="Unassembled WGS sequence"/>
</dbReference>
<organism evidence="5 6">
    <name type="scientific">Pinctada imbricata</name>
    <name type="common">Atlantic pearl-oyster</name>
    <name type="synonym">Pinctada martensii</name>
    <dbReference type="NCBI Taxonomy" id="66713"/>
    <lineage>
        <taxon>Eukaryota</taxon>
        <taxon>Metazoa</taxon>
        <taxon>Spiralia</taxon>
        <taxon>Lophotrochozoa</taxon>
        <taxon>Mollusca</taxon>
        <taxon>Bivalvia</taxon>
        <taxon>Autobranchia</taxon>
        <taxon>Pteriomorphia</taxon>
        <taxon>Pterioida</taxon>
        <taxon>Pterioidea</taxon>
        <taxon>Pteriidae</taxon>
        <taxon>Pinctada</taxon>
    </lineage>
</organism>
<dbReference type="Gene3D" id="1.10.10.1890">
    <property type="entry name" value="Ska1 microtubule binding domain-like"/>
    <property type="match status" value="1"/>
</dbReference>
<comment type="similarity">
    <text evidence="1">Belongs to the SKA1 family.</text>
</comment>
<reference evidence="5" key="1">
    <citation type="submission" date="2019-08" db="EMBL/GenBank/DDBJ databases">
        <title>The improved chromosome-level genome for the pearl oyster Pinctada fucata martensii using PacBio sequencing and Hi-C.</title>
        <authorList>
            <person name="Zheng Z."/>
        </authorList>
    </citation>
    <scope>NUCLEOTIDE SEQUENCE</scope>
    <source>
        <strain evidence="5">ZZ-2019</strain>
        <tissue evidence="5">Adductor muscle</tissue>
    </source>
</reference>
<dbReference type="PANTHER" id="PTHR28573">
    <property type="entry name" value="SPINDLE AND KINETOCHORE-ASSOCIATED PROTEIN 1"/>
    <property type="match status" value="1"/>
</dbReference>
<dbReference type="EMBL" id="VSWD01000007">
    <property type="protein sequence ID" value="KAK3096495.1"/>
    <property type="molecule type" value="Genomic_DNA"/>
</dbReference>
<dbReference type="AlphaFoldDB" id="A0AA89C699"/>
<keyword evidence="2" id="KW-0175">Coiled coil</keyword>
<proteinExistence type="inferred from homology"/>
<gene>
    <name evidence="5" type="ORF">FSP39_000715</name>
</gene>
<dbReference type="Pfam" id="PF07160">
    <property type="entry name" value="SKA1"/>
    <property type="match status" value="1"/>
</dbReference>
<dbReference type="InterPro" id="IPR009829">
    <property type="entry name" value="SKA1"/>
</dbReference>
<dbReference type="GO" id="GO:0005876">
    <property type="term" value="C:spindle microtubule"/>
    <property type="evidence" value="ECO:0007669"/>
    <property type="project" value="TreeGrafter"/>
</dbReference>
<evidence type="ECO:0000256" key="3">
    <source>
        <dbReference type="ARBA" id="ARBA00047182"/>
    </source>
</evidence>
<protein>
    <recommendedName>
        <fullName evidence="3">SKA complex subunit 1</fullName>
    </recommendedName>
    <alternativeName>
        <fullName evidence="4">Spindle and kinetochore-associated protein 1</fullName>
    </alternativeName>
</protein>
<dbReference type="GO" id="GO:0007059">
    <property type="term" value="P:chromosome segregation"/>
    <property type="evidence" value="ECO:0007669"/>
    <property type="project" value="InterPro"/>
</dbReference>
<sequence length="136" mass="16065">SKKQKMSKSVYVPSMEYITVDDFDSVPKYMKGRITYNNVNNAIDELNKAYKEKYKILGMKPSQLNDVNRKRYETYKQLETKDTVAEYFIVDGDVKEFCNFKLDRVGRNVLTILRHCGRMKEIRGNGRTRYAIVHVY</sequence>
<dbReference type="InterPro" id="IPR042031">
    <property type="entry name" value="SKA1_MBD_sf"/>
</dbReference>
<dbReference type="PANTHER" id="PTHR28573:SF1">
    <property type="entry name" value="SPINDLE AND KINETOCHORE-ASSOCIATED PROTEIN 1"/>
    <property type="match status" value="1"/>
</dbReference>
<dbReference type="GO" id="GO:0000940">
    <property type="term" value="C:outer kinetochore"/>
    <property type="evidence" value="ECO:0007669"/>
    <property type="project" value="TreeGrafter"/>
</dbReference>
<evidence type="ECO:0000256" key="2">
    <source>
        <dbReference type="ARBA" id="ARBA00023054"/>
    </source>
</evidence>
<evidence type="ECO:0000313" key="5">
    <source>
        <dbReference type="EMBL" id="KAK3096495.1"/>
    </source>
</evidence>
<comment type="caution">
    <text evidence="5">The sequence shown here is derived from an EMBL/GenBank/DDBJ whole genome shotgun (WGS) entry which is preliminary data.</text>
</comment>
<evidence type="ECO:0000313" key="6">
    <source>
        <dbReference type="Proteomes" id="UP001186944"/>
    </source>
</evidence>
<accession>A0AA89C699</accession>
<dbReference type="GO" id="GO:0031110">
    <property type="term" value="P:regulation of microtubule polymerization or depolymerization"/>
    <property type="evidence" value="ECO:0007669"/>
    <property type="project" value="TreeGrafter"/>
</dbReference>
<dbReference type="FunFam" id="1.10.10.1890:FF:000002">
    <property type="entry name" value="Spindle and kinetochore-associated protein 1"/>
    <property type="match status" value="1"/>
</dbReference>
<evidence type="ECO:0000256" key="1">
    <source>
        <dbReference type="ARBA" id="ARBA00006836"/>
    </source>
</evidence>
<dbReference type="GO" id="GO:0000278">
    <property type="term" value="P:mitotic cell cycle"/>
    <property type="evidence" value="ECO:0007669"/>
    <property type="project" value="TreeGrafter"/>
</dbReference>
<dbReference type="GO" id="GO:0008017">
    <property type="term" value="F:microtubule binding"/>
    <property type="evidence" value="ECO:0007669"/>
    <property type="project" value="InterPro"/>
</dbReference>
<dbReference type="GO" id="GO:0072686">
    <property type="term" value="C:mitotic spindle"/>
    <property type="evidence" value="ECO:0007669"/>
    <property type="project" value="TreeGrafter"/>
</dbReference>
<evidence type="ECO:0000256" key="4">
    <source>
        <dbReference type="ARBA" id="ARBA00047202"/>
    </source>
</evidence>
<keyword evidence="6" id="KW-1185">Reference proteome</keyword>
<feature type="non-terminal residue" evidence="5">
    <location>
        <position position="1"/>
    </location>
</feature>
<name>A0AA89C699_PINIB</name>
<dbReference type="GO" id="GO:0051301">
    <property type="term" value="P:cell division"/>
    <property type="evidence" value="ECO:0007669"/>
    <property type="project" value="InterPro"/>
</dbReference>